<feature type="transmembrane region" description="Helical" evidence="6">
    <location>
        <begin position="385"/>
        <end position="405"/>
    </location>
</feature>
<dbReference type="PANTHER" id="PTHR23302:SF45">
    <property type="entry name" value="TRANSMEMBRANE CHANNEL-LIKE PROTEIN 4"/>
    <property type="match status" value="1"/>
</dbReference>
<keyword evidence="4 6" id="KW-1133">Transmembrane helix</keyword>
<dbReference type="Ensembl" id="ENSLACT00000012119.1">
    <property type="protein sequence ID" value="ENSLACP00000012028.1"/>
    <property type="gene ID" value="ENSLACG00000010587.1"/>
</dbReference>
<proteinExistence type="inferred from homology"/>
<evidence type="ECO:0000259" key="8">
    <source>
        <dbReference type="Pfam" id="PF07810"/>
    </source>
</evidence>
<dbReference type="EMBL" id="AFYH01113312">
    <property type="status" value="NOT_ANNOTATED_CDS"/>
    <property type="molecule type" value="Genomic_DNA"/>
</dbReference>
<feature type="transmembrane region" description="Helical" evidence="6">
    <location>
        <begin position="602"/>
        <end position="627"/>
    </location>
</feature>
<dbReference type="EMBL" id="AFYH01113311">
    <property type="status" value="NOT_ANNOTATED_CDS"/>
    <property type="molecule type" value="Genomic_DNA"/>
</dbReference>
<dbReference type="GO" id="GO:0008381">
    <property type="term" value="F:mechanosensitive monoatomic ion channel activity"/>
    <property type="evidence" value="ECO:0007669"/>
    <property type="project" value="TreeGrafter"/>
</dbReference>
<dbReference type="InterPro" id="IPR038900">
    <property type="entry name" value="TMC"/>
</dbReference>
<organism evidence="9 10">
    <name type="scientific">Latimeria chalumnae</name>
    <name type="common">Coelacanth</name>
    <dbReference type="NCBI Taxonomy" id="7897"/>
    <lineage>
        <taxon>Eukaryota</taxon>
        <taxon>Metazoa</taxon>
        <taxon>Chordata</taxon>
        <taxon>Craniata</taxon>
        <taxon>Vertebrata</taxon>
        <taxon>Euteleostomi</taxon>
        <taxon>Coelacanthiformes</taxon>
        <taxon>Coelacanthidae</taxon>
        <taxon>Latimeria</taxon>
    </lineage>
</organism>
<evidence type="ECO:0000313" key="9">
    <source>
        <dbReference type="Ensembl" id="ENSLACP00000012028.1"/>
    </source>
</evidence>
<comment type="similarity">
    <text evidence="2 6">Belongs to the TMC family.</text>
</comment>
<dbReference type="OMA" id="YIAVFYL"/>
<dbReference type="GeneTree" id="ENSGT01050000244894"/>
<keyword evidence="10" id="KW-1185">Reference proteome</keyword>
<dbReference type="EMBL" id="AFYH01113314">
    <property type="status" value="NOT_ANNOTATED_CDS"/>
    <property type="molecule type" value="Genomic_DNA"/>
</dbReference>
<dbReference type="STRING" id="7897.ENSLACP00000012028"/>
<keyword evidence="3 6" id="KW-0812">Transmembrane</keyword>
<gene>
    <name evidence="9" type="primary">TMC4</name>
</gene>
<feature type="compositionally biased region" description="Basic and acidic residues" evidence="7">
    <location>
        <begin position="1"/>
        <end position="10"/>
    </location>
</feature>
<dbReference type="InterPro" id="IPR012496">
    <property type="entry name" value="TMC_dom"/>
</dbReference>
<evidence type="ECO:0000256" key="6">
    <source>
        <dbReference type="RuleBase" id="RU310713"/>
    </source>
</evidence>
<reference evidence="10" key="1">
    <citation type="submission" date="2011-08" db="EMBL/GenBank/DDBJ databases">
        <title>The draft genome of Latimeria chalumnae.</title>
        <authorList>
            <person name="Di Palma F."/>
            <person name="Alfoldi J."/>
            <person name="Johnson J."/>
            <person name="Berlin A."/>
            <person name="Gnerre S."/>
            <person name="Jaffe D."/>
            <person name="MacCallum I."/>
            <person name="Young S."/>
            <person name="Walker B.J."/>
            <person name="Lander E."/>
            <person name="Lindblad-Toh K."/>
        </authorList>
    </citation>
    <scope>NUCLEOTIDE SEQUENCE [LARGE SCALE GENOMIC DNA]</scope>
    <source>
        <strain evidence="10">Wild caught</strain>
    </source>
</reference>
<reference evidence="9" key="2">
    <citation type="submission" date="2025-08" db="UniProtKB">
        <authorList>
            <consortium name="Ensembl"/>
        </authorList>
    </citation>
    <scope>IDENTIFICATION</scope>
</reference>
<dbReference type="AlphaFoldDB" id="H3AQV7"/>
<feature type="transmembrane region" description="Helical" evidence="6">
    <location>
        <begin position="100"/>
        <end position="121"/>
    </location>
</feature>
<feature type="transmembrane region" description="Helical" evidence="6">
    <location>
        <begin position="347"/>
        <end position="373"/>
    </location>
</feature>
<feature type="transmembrane region" description="Helical" evidence="6">
    <location>
        <begin position="207"/>
        <end position="225"/>
    </location>
</feature>
<dbReference type="EMBL" id="AFYH01113317">
    <property type="status" value="NOT_ANNOTATED_CDS"/>
    <property type="molecule type" value="Genomic_DNA"/>
</dbReference>
<evidence type="ECO:0000256" key="4">
    <source>
        <dbReference type="ARBA" id="ARBA00022989"/>
    </source>
</evidence>
<dbReference type="Pfam" id="PF07810">
    <property type="entry name" value="TMC"/>
    <property type="match status" value="1"/>
</dbReference>
<dbReference type="InParanoid" id="H3AQV7"/>
<evidence type="ECO:0000256" key="3">
    <source>
        <dbReference type="ARBA" id="ARBA00022692"/>
    </source>
</evidence>
<dbReference type="GO" id="GO:0005886">
    <property type="term" value="C:plasma membrane"/>
    <property type="evidence" value="ECO:0007669"/>
    <property type="project" value="InterPro"/>
</dbReference>
<feature type="region of interest" description="Disordered" evidence="7">
    <location>
        <begin position="1"/>
        <end position="20"/>
    </location>
</feature>
<dbReference type="EMBL" id="AFYH01113316">
    <property type="status" value="NOT_ANNOTATED_CDS"/>
    <property type="molecule type" value="Genomic_DNA"/>
</dbReference>
<dbReference type="EMBL" id="AFYH01113315">
    <property type="status" value="NOT_ANNOTATED_CDS"/>
    <property type="molecule type" value="Genomic_DNA"/>
</dbReference>
<evidence type="ECO:0000256" key="1">
    <source>
        <dbReference type="ARBA" id="ARBA00004141"/>
    </source>
</evidence>
<feature type="transmembrane region" description="Helical" evidence="6">
    <location>
        <begin position="440"/>
        <end position="458"/>
    </location>
</feature>
<evidence type="ECO:0000256" key="2">
    <source>
        <dbReference type="ARBA" id="ARBA00006510"/>
    </source>
</evidence>
<comment type="subcellular location">
    <subcellularLocation>
        <location evidence="1 6">Membrane</location>
        <topology evidence="1 6">Multi-pass membrane protein</topology>
    </subcellularLocation>
</comment>
<reference evidence="9" key="3">
    <citation type="submission" date="2025-09" db="UniProtKB">
        <authorList>
            <consortium name="Ensembl"/>
        </authorList>
    </citation>
    <scope>IDENTIFICATION</scope>
</reference>
<feature type="transmembrane region" description="Helical" evidence="6">
    <location>
        <begin position="545"/>
        <end position="569"/>
    </location>
</feature>
<dbReference type="EMBL" id="AFYH01113313">
    <property type="status" value="NOT_ANNOTATED_CDS"/>
    <property type="molecule type" value="Genomic_DNA"/>
</dbReference>
<evidence type="ECO:0000256" key="5">
    <source>
        <dbReference type="ARBA" id="ARBA00023136"/>
    </source>
</evidence>
<dbReference type="Proteomes" id="UP000008672">
    <property type="component" value="Unassembled WGS sequence"/>
</dbReference>
<protein>
    <recommendedName>
        <fullName evidence="6">Transmembrane channel-like protein</fullName>
    </recommendedName>
</protein>
<sequence length="686" mass="79054">VEEAENRETQDQDGYWLEDDSRPLKEIPLPMQGKRAVRDRRQMKIQIISSWESWKKSHLKSLKRFQLEAADVLSRMEVWKSSLHKIEGKFGTGIQSYFNFLRFLVMLNFAMFLLTAAVLVIPNIVFMTVDLQGWTLLNTTGMMENPDSKSGNCSLYNPTQEGLVSFYTYIMDLLSGTGFLELSYLFYGYYKDTDVGLTTAFSYNIPLAYLLTSLFYLLVSLIWLVRRSVQGFKLNLVSSDEALTNYSNKVFAGWDFCIIQEKATQLKHNSIHYELQMDLEEEAIREKIAEWTTRQKFCIYSLRLLLNLLVIGLLGASFFCIYIATQYSQILLNQDSVASSNFFLSLLVQYLPSIVITAANFTMPILFNIIIGIEKYSRTTEIKLTLLRSVFLRLASLGMLLFSLWTEITCAGDMDESDCSGCHYNYRRYPCWETRIGQEMYKLIIFDFITIVVVMLLVDFPRKILVQHCSCKPVQLWGQQEFLVPQNVLDIVYGQTICWIGTFYSPLLPLLNTVKYFIIFYLKKLTLFVNCRPANRTFRASSSNFFFLVVLLMGLILSCVPVLYSIMVITPSKGCGPFRTQQKIWDILPNSIEGLPRVTREFLFFIGSQAFAVPLFVLSCILLFYVVSLAGAYGQRVNLLKAQLQREEQDKHFLVKQIAEMGRANQKNNNNRVSFFSSLMKTVDKP</sequence>
<dbReference type="PANTHER" id="PTHR23302">
    <property type="entry name" value="TRANSMEMBRANE CHANNEL-RELATED"/>
    <property type="match status" value="1"/>
</dbReference>
<evidence type="ECO:0000313" key="10">
    <source>
        <dbReference type="Proteomes" id="UP000008672"/>
    </source>
</evidence>
<dbReference type="HOGENOM" id="CLU_013958_1_0_1"/>
<feature type="domain" description="TMC" evidence="8">
    <location>
        <begin position="431"/>
        <end position="541"/>
    </location>
</feature>
<accession>H3AQV7</accession>
<feature type="transmembrane region" description="Helical" evidence="6">
    <location>
        <begin position="304"/>
        <end position="327"/>
    </location>
</feature>
<keyword evidence="5 6" id="KW-0472">Membrane</keyword>
<dbReference type="eggNOG" id="ENOG502QPM8">
    <property type="taxonomic scope" value="Eukaryota"/>
</dbReference>
<name>H3AQV7_LATCH</name>
<feature type="transmembrane region" description="Helical" evidence="6">
    <location>
        <begin position="166"/>
        <end position="187"/>
    </location>
</feature>
<evidence type="ECO:0000256" key="7">
    <source>
        <dbReference type="SAM" id="MobiDB-lite"/>
    </source>
</evidence>